<reference evidence="2 3" key="1">
    <citation type="submission" date="2020-08" db="EMBL/GenBank/DDBJ databases">
        <authorList>
            <person name="Newling K."/>
            <person name="Davey J."/>
            <person name="Forrester S."/>
        </authorList>
    </citation>
    <scope>NUCLEOTIDE SEQUENCE [LARGE SCALE GENOMIC DNA]</scope>
    <source>
        <strain evidence="3">Crithidia deanei Carvalho (ATCC PRA-265)</strain>
    </source>
</reference>
<dbReference type="AlphaFoldDB" id="A0A7G2CSD3"/>
<feature type="coiled-coil region" evidence="1">
    <location>
        <begin position="5"/>
        <end position="32"/>
    </location>
</feature>
<dbReference type="OrthoDB" id="545730at2759"/>
<protein>
    <submittedName>
        <fullName evidence="2">Uncharacterized protein</fullName>
    </submittedName>
</protein>
<dbReference type="EMBL" id="LR877163">
    <property type="protein sequence ID" value="CAD2221112.1"/>
    <property type="molecule type" value="Genomic_DNA"/>
</dbReference>
<dbReference type="VEuPathDB" id="TriTrypDB:ADEAN_000864300"/>
<keyword evidence="1" id="KW-0175">Coiled coil</keyword>
<sequence length="97" mass="11835">MTQSKKDQLERKSRLREENEKYMRAYATLMESVVNDRRVPKRMMSENTAHLAEYYAASLEENRRMRMYLEAEQERKDRHELLRFAQSISAWQQRFAS</sequence>
<dbReference type="Proteomes" id="UP000515908">
    <property type="component" value="Chromosome 19"/>
</dbReference>
<name>A0A7G2CSD3_9TRYP</name>
<evidence type="ECO:0000313" key="2">
    <source>
        <dbReference type="EMBL" id="CAD2221112.1"/>
    </source>
</evidence>
<accession>A0A7G2CSD3</accession>
<gene>
    <name evidence="2" type="ORF">ADEAN_000864300</name>
</gene>
<evidence type="ECO:0000256" key="1">
    <source>
        <dbReference type="SAM" id="Coils"/>
    </source>
</evidence>
<keyword evidence="3" id="KW-1185">Reference proteome</keyword>
<proteinExistence type="predicted"/>
<organism evidence="2 3">
    <name type="scientific">Angomonas deanei</name>
    <dbReference type="NCBI Taxonomy" id="59799"/>
    <lineage>
        <taxon>Eukaryota</taxon>
        <taxon>Discoba</taxon>
        <taxon>Euglenozoa</taxon>
        <taxon>Kinetoplastea</taxon>
        <taxon>Metakinetoplastina</taxon>
        <taxon>Trypanosomatida</taxon>
        <taxon>Trypanosomatidae</taxon>
        <taxon>Strigomonadinae</taxon>
        <taxon>Angomonas</taxon>
    </lineage>
</organism>
<evidence type="ECO:0000313" key="3">
    <source>
        <dbReference type="Proteomes" id="UP000515908"/>
    </source>
</evidence>